<dbReference type="Gramene" id="AET6Gv20719300.25">
    <property type="protein sequence ID" value="AET6Gv20719300.25"/>
    <property type="gene ID" value="AET6Gv20719300"/>
</dbReference>
<evidence type="ECO:0000313" key="3">
    <source>
        <dbReference type="Proteomes" id="UP000015105"/>
    </source>
</evidence>
<accession>A0A453PFX8</accession>
<name>A0A453PFX8_AEGTS</name>
<evidence type="ECO:0000256" key="1">
    <source>
        <dbReference type="SAM" id="MobiDB-lite"/>
    </source>
</evidence>
<proteinExistence type="predicted"/>
<dbReference type="AlphaFoldDB" id="A0A453PFX8"/>
<organism evidence="2 3">
    <name type="scientific">Aegilops tauschii subsp. strangulata</name>
    <name type="common">Goatgrass</name>
    <dbReference type="NCBI Taxonomy" id="200361"/>
    <lineage>
        <taxon>Eukaryota</taxon>
        <taxon>Viridiplantae</taxon>
        <taxon>Streptophyta</taxon>
        <taxon>Embryophyta</taxon>
        <taxon>Tracheophyta</taxon>
        <taxon>Spermatophyta</taxon>
        <taxon>Magnoliopsida</taxon>
        <taxon>Liliopsida</taxon>
        <taxon>Poales</taxon>
        <taxon>Poaceae</taxon>
        <taxon>BOP clade</taxon>
        <taxon>Pooideae</taxon>
        <taxon>Triticodae</taxon>
        <taxon>Triticeae</taxon>
        <taxon>Triticinae</taxon>
        <taxon>Aegilops</taxon>
    </lineage>
</organism>
<reference evidence="2" key="3">
    <citation type="journal article" date="2017" name="Nature">
        <title>Genome sequence of the progenitor of the wheat D genome Aegilops tauschii.</title>
        <authorList>
            <person name="Luo M.C."/>
            <person name="Gu Y.Q."/>
            <person name="Puiu D."/>
            <person name="Wang H."/>
            <person name="Twardziok S.O."/>
            <person name="Deal K.R."/>
            <person name="Huo N."/>
            <person name="Zhu T."/>
            <person name="Wang L."/>
            <person name="Wang Y."/>
            <person name="McGuire P.E."/>
            <person name="Liu S."/>
            <person name="Long H."/>
            <person name="Ramasamy R.K."/>
            <person name="Rodriguez J.C."/>
            <person name="Van S.L."/>
            <person name="Yuan L."/>
            <person name="Wang Z."/>
            <person name="Xia Z."/>
            <person name="Xiao L."/>
            <person name="Anderson O.D."/>
            <person name="Ouyang S."/>
            <person name="Liang Y."/>
            <person name="Zimin A.V."/>
            <person name="Pertea G."/>
            <person name="Qi P."/>
            <person name="Bennetzen J.L."/>
            <person name="Dai X."/>
            <person name="Dawson M.W."/>
            <person name="Muller H.G."/>
            <person name="Kugler K."/>
            <person name="Rivarola-Duarte L."/>
            <person name="Spannagl M."/>
            <person name="Mayer K.F.X."/>
            <person name="Lu F.H."/>
            <person name="Bevan M.W."/>
            <person name="Leroy P."/>
            <person name="Li P."/>
            <person name="You F.M."/>
            <person name="Sun Q."/>
            <person name="Liu Z."/>
            <person name="Lyons E."/>
            <person name="Wicker T."/>
            <person name="Salzberg S.L."/>
            <person name="Devos K.M."/>
            <person name="Dvorak J."/>
        </authorList>
    </citation>
    <scope>NUCLEOTIDE SEQUENCE [LARGE SCALE GENOMIC DNA]</scope>
    <source>
        <strain evidence="2">cv. AL8/78</strain>
    </source>
</reference>
<reference evidence="2" key="5">
    <citation type="journal article" date="2021" name="G3 (Bethesda)">
        <title>Aegilops tauschii genome assembly Aet v5.0 features greater sequence contiguity and improved annotation.</title>
        <authorList>
            <person name="Wang L."/>
            <person name="Zhu T."/>
            <person name="Rodriguez J.C."/>
            <person name="Deal K.R."/>
            <person name="Dubcovsky J."/>
            <person name="McGuire P.E."/>
            <person name="Lux T."/>
            <person name="Spannagl M."/>
            <person name="Mayer K.F.X."/>
            <person name="Baldrich P."/>
            <person name="Meyers B.C."/>
            <person name="Huo N."/>
            <person name="Gu Y.Q."/>
            <person name="Zhou H."/>
            <person name="Devos K.M."/>
            <person name="Bennetzen J.L."/>
            <person name="Unver T."/>
            <person name="Budak H."/>
            <person name="Gulick P.J."/>
            <person name="Galiba G."/>
            <person name="Kalapos B."/>
            <person name="Nelson D.R."/>
            <person name="Li P."/>
            <person name="You F.M."/>
            <person name="Luo M.C."/>
            <person name="Dvorak J."/>
        </authorList>
    </citation>
    <scope>NUCLEOTIDE SEQUENCE [LARGE SCALE GENOMIC DNA]</scope>
    <source>
        <strain evidence="2">cv. AL8/78</strain>
    </source>
</reference>
<reference evidence="3" key="2">
    <citation type="journal article" date="2017" name="Nat. Plants">
        <title>The Aegilops tauschii genome reveals multiple impacts of transposons.</title>
        <authorList>
            <person name="Zhao G."/>
            <person name="Zou C."/>
            <person name="Li K."/>
            <person name="Wang K."/>
            <person name="Li T."/>
            <person name="Gao L."/>
            <person name="Zhang X."/>
            <person name="Wang H."/>
            <person name="Yang Z."/>
            <person name="Liu X."/>
            <person name="Jiang W."/>
            <person name="Mao L."/>
            <person name="Kong X."/>
            <person name="Jiao Y."/>
            <person name="Jia J."/>
        </authorList>
    </citation>
    <scope>NUCLEOTIDE SEQUENCE [LARGE SCALE GENOMIC DNA]</scope>
    <source>
        <strain evidence="3">cv. AL8/78</strain>
    </source>
</reference>
<protein>
    <submittedName>
        <fullName evidence="2">Uncharacterized protein</fullName>
    </submittedName>
</protein>
<evidence type="ECO:0000313" key="2">
    <source>
        <dbReference type="EnsemblPlants" id="AET6Gv20719300.25"/>
    </source>
</evidence>
<keyword evidence="3" id="KW-1185">Reference proteome</keyword>
<reference evidence="2" key="4">
    <citation type="submission" date="2019-03" db="UniProtKB">
        <authorList>
            <consortium name="EnsemblPlants"/>
        </authorList>
    </citation>
    <scope>IDENTIFICATION</scope>
</reference>
<dbReference type="EnsemblPlants" id="AET6Gv20719300.25">
    <property type="protein sequence ID" value="AET6Gv20719300.25"/>
    <property type="gene ID" value="AET6Gv20719300"/>
</dbReference>
<feature type="region of interest" description="Disordered" evidence="1">
    <location>
        <begin position="48"/>
        <end position="72"/>
    </location>
</feature>
<sequence length="126" mass="13664">MGCKAAIRWRWRSAATSIRRRGDRSNIAAGNPILSVCVLLHPVLEESGAHQRPSSNGGKPSDGGWADSDTGLTPESRVAAFARIQGMHNPLPLPLDPVFSPKDQKFVLLLLIANLNPHNLLPFNLP</sequence>
<dbReference type="Proteomes" id="UP000015105">
    <property type="component" value="Chromosome 6D"/>
</dbReference>
<reference evidence="3" key="1">
    <citation type="journal article" date="2014" name="Science">
        <title>Ancient hybridizations among the ancestral genomes of bread wheat.</title>
        <authorList>
            <consortium name="International Wheat Genome Sequencing Consortium,"/>
            <person name="Marcussen T."/>
            <person name="Sandve S.R."/>
            <person name="Heier L."/>
            <person name="Spannagl M."/>
            <person name="Pfeifer M."/>
            <person name="Jakobsen K.S."/>
            <person name="Wulff B.B."/>
            <person name="Steuernagel B."/>
            <person name="Mayer K.F."/>
            <person name="Olsen O.A."/>
        </authorList>
    </citation>
    <scope>NUCLEOTIDE SEQUENCE [LARGE SCALE GENOMIC DNA]</scope>
    <source>
        <strain evidence="3">cv. AL8/78</strain>
    </source>
</reference>